<evidence type="ECO:0000256" key="1">
    <source>
        <dbReference type="ARBA" id="ARBA00022679"/>
    </source>
</evidence>
<dbReference type="InterPro" id="IPR036554">
    <property type="entry name" value="GHMP_kinase_C_sf"/>
</dbReference>
<dbReference type="InterPro" id="IPR036013">
    <property type="entry name" value="Band_7/SPFH_dom_sf"/>
</dbReference>
<keyword evidence="3" id="KW-0418">Kinase</keyword>
<evidence type="ECO:0000313" key="8">
    <source>
        <dbReference type="Proteomes" id="UP000541444"/>
    </source>
</evidence>
<dbReference type="PANTHER" id="PTHR20861:SF1">
    <property type="entry name" value="HOMOSERINE KINASE"/>
    <property type="match status" value="1"/>
</dbReference>
<dbReference type="InterPro" id="IPR013750">
    <property type="entry name" value="GHMP_kinase_C_dom"/>
</dbReference>
<dbReference type="PANTHER" id="PTHR20861">
    <property type="entry name" value="HOMOSERINE/4-DIPHOSPHOCYTIDYL-2-C-METHYL-D-ERYTHRITOL KINASE"/>
    <property type="match status" value="1"/>
</dbReference>
<accession>A0A7J7NTV2</accession>
<dbReference type="OrthoDB" id="195231at2759"/>
<evidence type="ECO:0000259" key="6">
    <source>
        <dbReference type="Pfam" id="PF08544"/>
    </source>
</evidence>
<dbReference type="AlphaFoldDB" id="A0A7J7NTV2"/>
<evidence type="ECO:0000313" key="7">
    <source>
        <dbReference type="EMBL" id="KAF6170601.1"/>
    </source>
</evidence>
<dbReference type="Proteomes" id="UP000541444">
    <property type="component" value="Unassembled WGS sequence"/>
</dbReference>
<dbReference type="Pfam" id="PF08544">
    <property type="entry name" value="GHMP_kinases_C"/>
    <property type="match status" value="1"/>
</dbReference>
<reference evidence="7 8" key="1">
    <citation type="journal article" date="2020" name="IScience">
        <title>Genome Sequencing of the Endangered Kingdonia uniflora (Circaeasteraceae, Ranunculales) Reveals Potential Mechanisms of Evolutionary Specialization.</title>
        <authorList>
            <person name="Sun Y."/>
            <person name="Deng T."/>
            <person name="Zhang A."/>
            <person name="Moore M.J."/>
            <person name="Landis J.B."/>
            <person name="Lin N."/>
            <person name="Zhang H."/>
            <person name="Zhang X."/>
            <person name="Huang J."/>
            <person name="Zhang X."/>
            <person name="Sun H."/>
            <person name="Wang H."/>
        </authorList>
    </citation>
    <scope>NUCLEOTIDE SEQUENCE [LARGE SCALE GENOMIC DNA]</scope>
    <source>
        <strain evidence="7">TB1705</strain>
        <tissue evidence="7">Leaf</tissue>
    </source>
</reference>
<dbReference type="SUPFAM" id="SSF117892">
    <property type="entry name" value="Band 7/SPFH domain"/>
    <property type="match status" value="1"/>
</dbReference>
<dbReference type="Pfam" id="PF01145">
    <property type="entry name" value="Band_7"/>
    <property type="match status" value="1"/>
</dbReference>
<gene>
    <name evidence="7" type="ORF">GIB67_017850</name>
</gene>
<dbReference type="Gene3D" id="3.30.70.890">
    <property type="entry name" value="GHMP kinase, C-terminal domain"/>
    <property type="match status" value="1"/>
</dbReference>
<proteinExistence type="predicted"/>
<evidence type="ECO:0008006" key="9">
    <source>
        <dbReference type="Google" id="ProtNLM"/>
    </source>
</evidence>
<keyword evidence="8" id="KW-1185">Reference proteome</keyword>
<dbReference type="SUPFAM" id="SSF55060">
    <property type="entry name" value="GHMP Kinase, C-terminal domain"/>
    <property type="match status" value="1"/>
</dbReference>
<dbReference type="EMBL" id="JACGCM010000568">
    <property type="protein sequence ID" value="KAF6170601.1"/>
    <property type="molecule type" value="Genomic_DNA"/>
</dbReference>
<name>A0A7J7NTV2_9MAGN</name>
<protein>
    <recommendedName>
        <fullName evidence="9">GHMP kinase C-terminal domain-containing protein</fullName>
    </recommendedName>
</protein>
<dbReference type="Gene3D" id="3.30.479.30">
    <property type="entry name" value="Band 7 domain"/>
    <property type="match status" value="1"/>
</dbReference>
<evidence type="ECO:0000256" key="4">
    <source>
        <dbReference type="ARBA" id="ARBA00022840"/>
    </source>
</evidence>
<dbReference type="InterPro" id="IPR001107">
    <property type="entry name" value="Band_7"/>
</dbReference>
<feature type="domain" description="Band 7" evidence="5">
    <location>
        <begin position="156"/>
        <end position="252"/>
    </location>
</feature>
<feature type="domain" description="GHMP kinase C-terminal" evidence="6">
    <location>
        <begin position="65"/>
        <end position="129"/>
    </location>
</feature>
<evidence type="ECO:0000256" key="3">
    <source>
        <dbReference type="ARBA" id="ARBA00022777"/>
    </source>
</evidence>
<dbReference type="GO" id="GO:0005524">
    <property type="term" value="F:ATP binding"/>
    <property type="evidence" value="ECO:0007669"/>
    <property type="project" value="UniProtKB-KW"/>
</dbReference>
<evidence type="ECO:0000259" key="5">
    <source>
        <dbReference type="Pfam" id="PF01145"/>
    </source>
</evidence>
<dbReference type="GO" id="GO:0016301">
    <property type="term" value="F:kinase activity"/>
    <property type="evidence" value="ECO:0007669"/>
    <property type="project" value="UniProtKB-KW"/>
</dbReference>
<evidence type="ECO:0000256" key="2">
    <source>
        <dbReference type="ARBA" id="ARBA00022741"/>
    </source>
</evidence>
<comment type="caution">
    <text evidence="7">The sequence shown here is derived from an EMBL/GenBank/DDBJ whole genome shotgun (WGS) entry which is preliminary data.</text>
</comment>
<keyword evidence="4" id="KW-0067">ATP-binding</keyword>
<keyword evidence="1" id="KW-0808">Transferase</keyword>
<keyword evidence="2" id="KW-0547">Nucleotide-binding</keyword>
<organism evidence="7 8">
    <name type="scientific">Kingdonia uniflora</name>
    <dbReference type="NCBI Taxonomy" id="39325"/>
    <lineage>
        <taxon>Eukaryota</taxon>
        <taxon>Viridiplantae</taxon>
        <taxon>Streptophyta</taxon>
        <taxon>Embryophyta</taxon>
        <taxon>Tracheophyta</taxon>
        <taxon>Spermatophyta</taxon>
        <taxon>Magnoliopsida</taxon>
        <taxon>Ranunculales</taxon>
        <taxon>Circaeasteraceae</taxon>
        <taxon>Kingdonia</taxon>
    </lineage>
</organism>
<sequence>MGGFVLIRSYDPLDIIQLRFPMETELFFVLVNPKFEAPTKKMRAVLPSEIAMLDHISNSSQSRSLGKTLFSDRIVESKLTLLIPRMGAIKNAMIGAGAFGCTISGAGPTTVAVTDSELRGEKIGEKMVEVFWKEGNLKATSTVRSLDRVGASATDAFYKLSNLRLQIQAYVFDGIRASVSKLILDDVFEQKNKIAKAVEDELEKAISAYGYEIVQTLIIDIEPDSHVKQEEMNEINAVARLRMAANERVEAEKILQISELRGRPSQVSIWVGHCTPRSGNSEWS</sequence>